<name>A0A6S6Y688_9PROT</name>
<reference evidence="2 3" key="1">
    <citation type="submission" date="2020-03" db="EMBL/GenBank/DDBJ databases">
        <authorList>
            <consortium name="Genoscope - CEA"/>
            <person name="William W."/>
        </authorList>
    </citation>
    <scope>NUCLEOTIDE SEQUENCE [LARGE SCALE GENOMIC DNA]</scope>
    <source>
        <strain evidence="3">DSM 16959</strain>
    </source>
</reference>
<dbReference type="Proteomes" id="UP000515733">
    <property type="component" value="Chromosome"/>
</dbReference>
<evidence type="ECO:0000313" key="2">
    <source>
        <dbReference type="EMBL" id="CAB1368098.1"/>
    </source>
</evidence>
<keyword evidence="3" id="KW-1185">Reference proteome</keyword>
<dbReference type="KEGG" id="doe:DENOEST_0933"/>
<evidence type="ECO:0000313" key="3">
    <source>
        <dbReference type="Proteomes" id="UP000515733"/>
    </source>
</evidence>
<dbReference type="EMBL" id="LR778301">
    <property type="protein sequence ID" value="CAB1368098.1"/>
    <property type="molecule type" value="Genomic_DNA"/>
</dbReference>
<organism evidence="2 3">
    <name type="scientific">Denitratisoma oestradiolicum</name>
    <dbReference type="NCBI Taxonomy" id="311182"/>
    <lineage>
        <taxon>Bacteria</taxon>
        <taxon>Pseudomonadati</taxon>
        <taxon>Pseudomonadota</taxon>
        <taxon>Betaproteobacteria</taxon>
        <taxon>Nitrosomonadales</taxon>
        <taxon>Sterolibacteriaceae</taxon>
        <taxon>Denitratisoma</taxon>
    </lineage>
</organism>
<dbReference type="AlphaFoldDB" id="A0A6S6Y688"/>
<dbReference type="AntiFam" id="ANF00006">
    <property type="entry name" value="Translation of CRISPR region"/>
</dbReference>
<evidence type="ECO:0000256" key="1">
    <source>
        <dbReference type="SAM" id="MobiDB-lite"/>
    </source>
</evidence>
<proteinExistence type="predicted"/>
<accession>A0A6S6Y688</accession>
<dbReference type="AntiFam" id="ANF00057">
    <property type="entry name" value="Translation of E. coli type CRISPR repeat"/>
</dbReference>
<protein>
    <submittedName>
        <fullName evidence="2">Uncharacterized protein</fullName>
    </submittedName>
</protein>
<gene>
    <name evidence="2" type="ORF">DENOEST_0933</name>
</gene>
<sequence>MTDATHLVMDGSSPRMRGTLPWISEAAQTRRFIPAHAGNTPTPSPAKRCPPVHPRACGEHSGWPRR</sequence>
<feature type="region of interest" description="Disordered" evidence="1">
    <location>
        <begin position="35"/>
        <end position="66"/>
    </location>
</feature>